<dbReference type="Proteomes" id="UP000254569">
    <property type="component" value="Unassembled WGS sequence"/>
</dbReference>
<proteinExistence type="predicted"/>
<keyword evidence="3" id="KW-1185">Reference proteome</keyword>
<dbReference type="AlphaFoldDB" id="A0A379M4C8"/>
<organism evidence="2 3">
    <name type="scientific">Rhodococcus gordoniae</name>
    <dbReference type="NCBI Taxonomy" id="223392"/>
    <lineage>
        <taxon>Bacteria</taxon>
        <taxon>Bacillati</taxon>
        <taxon>Actinomycetota</taxon>
        <taxon>Actinomycetes</taxon>
        <taxon>Mycobacteriales</taxon>
        <taxon>Nocardiaceae</taxon>
        <taxon>Rhodococcus</taxon>
    </lineage>
</organism>
<reference evidence="2 3" key="1">
    <citation type="submission" date="2018-06" db="EMBL/GenBank/DDBJ databases">
        <authorList>
            <consortium name="Pathogen Informatics"/>
            <person name="Doyle S."/>
        </authorList>
    </citation>
    <scope>NUCLEOTIDE SEQUENCE [LARGE SCALE GENOMIC DNA]</scope>
    <source>
        <strain evidence="2 3">NCTC13296</strain>
    </source>
</reference>
<protein>
    <submittedName>
        <fullName evidence="2">Uncharacterized protein</fullName>
    </submittedName>
</protein>
<evidence type="ECO:0000313" key="2">
    <source>
        <dbReference type="EMBL" id="SUE17167.1"/>
    </source>
</evidence>
<accession>A0A379M4C8</accession>
<evidence type="ECO:0000313" key="3">
    <source>
        <dbReference type="Proteomes" id="UP000254569"/>
    </source>
</evidence>
<name>A0A379M4C8_9NOCA</name>
<dbReference type="EMBL" id="UGVI01000001">
    <property type="protein sequence ID" value="SUE17167.1"/>
    <property type="molecule type" value="Genomic_DNA"/>
</dbReference>
<gene>
    <name evidence="2" type="ORF">NCTC13296_04066</name>
</gene>
<feature type="region of interest" description="Disordered" evidence="1">
    <location>
        <begin position="1"/>
        <end position="27"/>
    </location>
</feature>
<sequence>MIGVTFDTSAGDARTESGTSSTPWPMSKGMLTFARRWIRRALVRGRQAGRMGKVKASKVAGLKPKKKCCRKKTRCLECPVVVMRMRKVENDGLSKKELRKYLDRARAA</sequence>
<evidence type="ECO:0000256" key="1">
    <source>
        <dbReference type="SAM" id="MobiDB-lite"/>
    </source>
</evidence>